<dbReference type="EMBL" id="CP036273">
    <property type="protein sequence ID" value="QDU23372.1"/>
    <property type="molecule type" value="Genomic_DNA"/>
</dbReference>
<dbReference type="GO" id="GO:0015074">
    <property type="term" value="P:DNA integration"/>
    <property type="evidence" value="ECO:0007669"/>
    <property type="project" value="InterPro"/>
</dbReference>
<reference evidence="4 6" key="1">
    <citation type="submission" date="2019-02" db="EMBL/GenBank/DDBJ databases">
        <title>Deep-cultivation of Planctomycetes and their phenomic and genomic characterization uncovers novel biology.</title>
        <authorList>
            <person name="Wiegand S."/>
            <person name="Jogler M."/>
            <person name="Boedeker C."/>
            <person name="Pinto D."/>
            <person name="Vollmers J."/>
            <person name="Rivas-Marin E."/>
            <person name="Kohn T."/>
            <person name="Peeters S.H."/>
            <person name="Heuer A."/>
            <person name="Rast P."/>
            <person name="Oberbeckmann S."/>
            <person name="Bunk B."/>
            <person name="Jeske O."/>
            <person name="Meyerdierks A."/>
            <person name="Storesund J.E."/>
            <person name="Kallscheuer N."/>
            <person name="Luecker S."/>
            <person name="Lage O.M."/>
            <person name="Pohl T."/>
            <person name="Merkel B.J."/>
            <person name="Hornburger P."/>
            <person name="Mueller R.-W."/>
            <person name="Bruemmer F."/>
            <person name="Labrenz M."/>
            <person name="Spormann A.M."/>
            <person name="Op den Camp H."/>
            <person name="Overmann J."/>
            <person name="Amann R."/>
            <person name="Jetten M.S.M."/>
            <person name="Mascher T."/>
            <person name="Medema M.H."/>
            <person name="Devos D.P."/>
            <person name="Kaster A.-K."/>
            <person name="Ovreas L."/>
            <person name="Rohde M."/>
            <person name="Galperin M.Y."/>
            <person name="Jogler C."/>
        </authorList>
    </citation>
    <scope>NUCLEOTIDE SEQUENCE [LARGE SCALE GENOMIC DNA]</scope>
    <source>
        <strain evidence="4 6">ETA_A1</strain>
    </source>
</reference>
<keyword evidence="6" id="KW-1185">Reference proteome</keyword>
<dbReference type="AlphaFoldDB" id="A0A517XTZ6"/>
<dbReference type="InterPro" id="IPR012337">
    <property type="entry name" value="RNaseH-like_sf"/>
</dbReference>
<dbReference type="NCBIfam" id="NF033546">
    <property type="entry name" value="transpos_IS21"/>
    <property type="match status" value="1"/>
</dbReference>
<evidence type="ECO:0000313" key="4">
    <source>
        <dbReference type="EMBL" id="QDU20976.1"/>
    </source>
</evidence>
<dbReference type="PANTHER" id="PTHR35004">
    <property type="entry name" value="TRANSPOSASE RV3428C-RELATED"/>
    <property type="match status" value="1"/>
</dbReference>
<dbReference type="KEGG" id="uli:ETAA1_53710"/>
<evidence type="ECO:0000256" key="2">
    <source>
        <dbReference type="SAM" id="MobiDB-lite"/>
    </source>
</evidence>
<organism evidence="4 6">
    <name type="scientific">Urbifossiella limnaea</name>
    <dbReference type="NCBI Taxonomy" id="2528023"/>
    <lineage>
        <taxon>Bacteria</taxon>
        <taxon>Pseudomonadati</taxon>
        <taxon>Planctomycetota</taxon>
        <taxon>Planctomycetia</taxon>
        <taxon>Gemmatales</taxon>
        <taxon>Gemmataceae</taxon>
        <taxon>Urbifossiella</taxon>
    </lineage>
</organism>
<feature type="domain" description="Integrase catalytic" evidence="3">
    <location>
        <begin position="118"/>
        <end position="292"/>
    </location>
</feature>
<dbReference type="Proteomes" id="UP000319576">
    <property type="component" value="Chromosome"/>
</dbReference>
<evidence type="ECO:0000259" key="3">
    <source>
        <dbReference type="PROSITE" id="PS50994"/>
    </source>
</evidence>
<dbReference type="KEGG" id="uli:ETAA1_29390"/>
<dbReference type="PROSITE" id="PS50994">
    <property type="entry name" value="INTEGRASE"/>
    <property type="match status" value="1"/>
</dbReference>
<dbReference type="GO" id="GO:0003676">
    <property type="term" value="F:nucleic acid binding"/>
    <property type="evidence" value="ECO:0007669"/>
    <property type="project" value="InterPro"/>
</dbReference>
<feature type="compositionally biased region" description="Basic and acidic residues" evidence="2">
    <location>
        <begin position="478"/>
        <end position="494"/>
    </location>
</feature>
<dbReference type="InterPro" id="IPR001584">
    <property type="entry name" value="Integrase_cat-core"/>
</dbReference>
<dbReference type="SUPFAM" id="SSF46689">
    <property type="entry name" value="Homeodomain-like"/>
    <property type="match status" value="1"/>
</dbReference>
<dbReference type="Pfam" id="PF22483">
    <property type="entry name" value="Mu-transpos_C_2"/>
    <property type="match status" value="1"/>
</dbReference>
<feature type="compositionally biased region" description="Basic and acidic residues" evidence="2">
    <location>
        <begin position="511"/>
        <end position="526"/>
    </location>
</feature>
<accession>A0A517XTZ6</accession>
<dbReference type="Pfam" id="PF13384">
    <property type="entry name" value="HTH_23"/>
    <property type="match status" value="1"/>
</dbReference>
<evidence type="ECO:0000313" key="6">
    <source>
        <dbReference type="Proteomes" id="UP000319576"/>
    </source>
</evidence>
<evidence type="ECO:0000256" key="1">
    <source>
        <dbReference type="ARBA" id="ARBA00009277"/>
    </source>
</evidence>
<sequence>MNEATRLEIVQRHQQGASARSIARSLGISRGTVDRVLARIEAARTGSTGPGDPPPRRGSRLDAYEPILKELLDRYPNLTVERALQELRARGFAGGYTIVRLRVKRLRPRATPPPVPRFETGPGDQAQMDHGVYDLDFTREGRRRVYLFSYLLGYSRRQYLRFVESTDLPTTLREHVNAFRHLGGVARTCLYDNFKAVVLRHDAEGPLYNPKFLAFATHYGFRPRACRVRRPQTKGKVERKFHYVEVNLLNGRTFDSLDHLNEVTARWLATVADVHTIRDFRETPRDRHERERPHLLPLPTRDFDTALVVYRHVNVEGFLTHRLNHYSVPWSFIGQVLPVRIADGEVIVYSVGLEEVARHPLVPATRSGVRQSIKSHHPTGDPEERTRLLRQRFADLGPVGTAFLDGLLARQIQGKLQAQHLLALAAQYTRDDVRAALDRAVRFGAFSLAAVRRILAARARPRPRLDELAELHRDSLDPTLRDDVIGPRSTRDYQHLLASDEPEEPGDDTPPEDRPEHDAGRDPGPA</sequence>
<dbReference type="Gene3D" id="1.10.10.10">
    <property type="entry name" value="Winged helix-like DNA-binding domain superfamily/Winged helix DNA-binding domain"/>
    <property type="match status" value="1"/>
</dbReference>
<comment type="similarity">
    <text evidence="1">Belongs to the transposase IS21/IS408/IS1162 family.</text>
</comment>
<dbReference type="InterPro" id="IPR009057">
    <property type="entry name" value="Homeodomain-like_sf"/>
</dbReference>
<dbReference type="RefSeq" id="WP_145239462.1">
    <property type="nucleotide sequence ID" value="NZ_CP036273.1"/>
</dbReference>
<name>A0A517XTZ6_9BACT</name>
<proteinExistence type="inferred from homology"/>
<protein>
    <submittedName>
        <fullName evidence="4">Integrase core domain protein</fullName>
    </submittedName>
</protein>
<dbReference type="Gene3D" id="3.30.420.10">
    <property type="entry name" value="Ribonuclease H-like superfamily/Ribonuclease H"/>
    <property type="match status" value="1"/>
</dbReference>
<gene>
    <name evidence="4" type="ORF">ETAA1_29390</name>
    <name evidence="5" type="ORF">ETAA1_53710</name>
</gene>
<dbReference type="Pfam" id="PF00665">
    <property type="entry name" value="rve"/>
    <property type="match status" value="1"/>
</dbReference>
<dbReference type="InterPro" id="IPR054353">
    <property type="entry name" value="IstA-like_C"/>
</dbReference>
<dbReference type="EMBL" id="CP036273">
    <property type="protein sequence ID" value="QDU20976.1"/>
    <property type="molecule type" value="Genomic_DNA"/>
</dbReference>
<feature type="compositionally biased region" description="Acidic residues" evidence="2">
    <location>
        <begin position="500"/>
        <end position="510"/>
    </location>
</feature>
<dbReference type="OrthoDB" id="3193769at2"/>
<feature type="region of interest" description="Disordered" evidence="2">
    <location>
        <begin position="478"/>
        <end position="526"/>
    </location>
</feature>
<dbReference type="InterPro" id="IPR036397">
    <property type="entry name" value="RNaseH_sf"/>
</dbReference>
<dbReference type="SUPFAM" id="SSF53098">
    <property type="entry name" value="Ribonuclease H-like"/>
    <property type="match status" value="1"/>
</dbReference>
<dbReference type="InterPro" id="IPR036388">
    <property type="entry name" value="WH-like_DNA-bd_sf"/>
</dbReference>
<evidence type="ECO:0000313" key="5">
    <source>
        <dbReference type="EMBL" id="QDU23372.1"/>
    </source>
</evidence>